<comment type="caution">
    <text evidence="1">The sequence shown here is derived from an EMBL/GenBank/DDBJ whole genome shotgun (WGS) entry which is preliminary data.</text>
</comment>
<proteinExistence type="predicted"/>
<sequence length="162" mass="16342">MKFTTVITAATFSSAAFAAAIKRDPQTDVASILSALRANNPEDADAAASAMKVKIRSASPWVKQDRRDDVTDILEALRANNPDDAAAAETAMTKRDAQLDLDSILGALGQGNGAGAGAAGTALAGLPGLPKRQEDLASILAALKGNNPDDAAAAAAAATTLN</sequence>
<name>A0AAN6LN50_9PLEO</name>
<dbReference type="Proteomes" id="UP001280581">
    <property type="component" value="Unassembled WGS sequence"/>
</dbReference>
<protein>
    <submittedName>
        <fullName evidence="1">Uncharacterized protein</fullName>
    </submittedName>
</protein>
<gene>
    <name evidence="1" type="ORF">GRF29_185g317079</name>
</gene>
<dbReference type="EMBL" id="WVTA01000016">
    <property type="protein sequence ID" value="KAK3201258.1"/>
    <property type="molecule type" value="Genomic_DNA"/>
</dbReference>
<reference evidence="1 2" key="1">
    <citation type="submission" date="2021-02" db="EMBL/GenBank/DDBJ databases">
        <title>Genome assembly of Pseudopithomyces chartarum.</title>
        <authorList>
            <person name="Jauregui R."/>
            <person name="Singh J."/>
            <person name="Voisey C."/>
        </authorList>
    </citation>
    <scope>NUCLEOTIDE SEQUENCE [LARGE SCALE GENOMIC DNA]</scope>
    <source>
        <strain evidence="1 2">AGR01</strain>
    </source>
</reference>
<dbReference type="AlphaFoldDB" id="A0AAN6LN50"/>
<accession>A0AAN6LN50</accession>
<evidence type="ECO:0000313" key="2">
    <source>
        <dbReference type="Proteomes" id="UP001280581"/>
    </source>
</evidence>
<keyword evidence="2" id="KW-1185">Reference proteome</keyword>
<evidence type="ECO:0000313" key="1">
    <source>
        <dbReference type="EMBL" id="KAK3201258.1"/>
    </source>
</evidence>
<organism evidence="1 2">
    <name type="scientific">Pseudopithomyces chartarum</name>
    <dbReference type="NCBI Taxonomy" id="1892770"/>
    <lineage>
        <taxon>Eukaryota</taxon>
        <taxon>Fungi</taxon>
        <taxon>Dikarya</taxon>
        <taxon>Ascomycota</taxon>
        <taxon>Pezizomycotina</taxon>
        <taxon>Dothideomycetes</taxon>
        <taxon>Pleosporomycetidae</taxon>
        <taxon>Pleosporales</taxon>
        <taxon>Massarineae</taxon>
        <taxon>Didymosphaeriaceae</taxon>
        <taxon>Pseudopithomyces</taxon>
    </lineage>
</organism>